<reference evidence="1" key="1">
    <citation type="submission" date="2019-08" db="EMBL/GenBank/DDBJ databases">
        <authorList>
            <person name="Kucharzyk K."/>
            <person name="Murdoch R.W."/>
            <person name="Higgins S."/>
            <person name="Loffler F."/>
        </authorList>
    </citation>
    <scope>NUCLEOTIDE SEQUENCE</scope>
</reference>
<name>A0A644UAL9_9ZZZZ</name>
<evidence type="ECO:0000313" key="1">
    <source>
        <dbReference type="EMBL" id="MPL76017.1"/>
    </source>
</evidence>
<gene>
    <name evidence="1" type="ORF">SDC9_21862</name>
</gene>
<organism evidence="1">
    <name type="scientific">bioreactor metagenome</name>
    <dbReference type="NCBI Taxonomy" id="1076179"/>
    <lineage>
        <taxon>unclassified sequences</taxon>
        <taxon>metagenomes</taxon>
        <taxon>ecological metagenomes</taxon>
    </lineage>
</organism>
<evidence type="ECO:0008006" key="2">
    <source>
        <dbReference type="Google" id="ProtNLM"/>
    </source>
</evidence>
<accession>A0A644UAL9</accession>
<comment type="caution">
    <text evidence="1">The sequence shown here is derived from an EMBL/GenBank/DDBJ whole genome shotgun (WGS) entry which is preliminary data.</text>
</comment>
<sequence length="300" mass="34678">MISQVKADKLIKIYFQVCEKYENELKFSCMRFSNNDEPAFSDQEIMTIYLFCVNQEQRVKIKQIHSFANDYLRSWFPKLPSYTAFNNRLNRLSEAFKLFAGSLLAEYKPVTCSDNESVLDSLPIITCSGKRVGKVAREITDKGYCSTKAMYYFGLKLHALAFKHPKKLPYPEQLLVTAASENDLNVFKNAWENIENRTFYGDKIYHNVDYFNNLANSKNSLMLTPIKGVQNQSNWEKNFDRAYNDLFSKAVSTIRQPIEALFNWLIEKTDFQRASKTRSTAGLLVHVFGKISAAFISLIF</sequence>
<dbReference type="AlphaFoldDB" id="A0A644UAL9"/>
<dbReference type="EMBL" id="VSSQ01000093">
    <property type="protein sequence ID" value="MPL76017.1"/>
    <property type="molecule type" value="Genomic_DNA"/>
</dbReference>
<proteinExistence type="predicted"/>
<protein>
    <recommendedName>
        <fullName evidence="2">Transposase</fullName>
    </recommendedName>
</protein>